<dbReference type="PROSITE" id="PS52016">
    <property type="entry name" value="TONB_DEPENDENT_REC_3"/>
    <property type="match status" value="1"/>
</dbReference>
<feature type="chain" id="PRO_5046750740" evidence="8">
    <location>
        <begin position="18"/>
        <end position="1106"/>
    </location>
</feature>
<keyword evidence="8" id="KW-0732">Signal</keyword>
<evidence type="ECO:0000313" key="10">
    <source>
        <dbReference type="EMBL" id="MEX6686246.1"/>
    </source>
</evidence>
<dbReference type="NCBIfam" id="TIGR04057">
    <property type="entry name" value="SusC_RagA_signa"/>
    <property type="match status" value="1"/>
</dbReference>
<organism evidence="10 11">
    <name type="scientific">Danxiaibacter flavus</name>
    <dbReference type="NCBI Taxonomy" id="3049108"/>
    <lineage>
        <taxon>Bacteria</taxon>
        <taxon>Pseudomonadati</taxon>
        <taxon>Bacteroidota</taxon>
        <taxon>Chitinophagia</taxon>
        <taxon>Chitinophagales</taxon>
        <taxon>Chitinophagaceae</taxon>
        <taxon>Danxiaibacter</taxon>
    </lineage>
</organism>
<dbReference type="InterPro" id="IPR023996">
    <property type="entry name" value="TonB-dep_OMP_SusC/RagA"/>
</dbReference>
<dbReference type="Gene3D" id="2.170.130.10">
    <property type="entry name" value="TonB-dependent receptor, plug domain"/>
    <property type="match status" value="1"/>
</dbReference>
<keyword evidence="11" id="KW-1185">Reference proteome</keyword>
<evidence type="ECO:0000256" key="8">
    <source>
        <dbReference type="SAM" id="SignalP"/>
    </source>
</evidence>
<dbReference type="InterPro" id="IPR011662">
    <property type="entry name" value="Secretin/TonB_short_N"/>
</dbReference>
<evidence type="ECO:0000259" key="9">
    <source>
        <dbReference type="SMART" id="SM00965"/>
    </source>
</evidence>
<keyword evidence="10" id="KW-0675">Receptor</keyword>
<name>A0ABV3Z8Q1_9BACT</name>
<dbReference type="InterPro" id="IPR008969">
    <property type="entry name" value="CarboxyPept-like_regulatory"/>
</dbReference>
<comment type="caution">
    <text evidence="10">The sequence shown here is derived from an EMBL/GenBank/DDBJ whole genome shotgun (WGS) entry which is preliminary data.</text>
</comment>
<protein>
    <submittedName>
        <fullName evidence="10">TonB-dependent receptor</fullName>
    </submittedName>
</protein>
<dbReference type="Gene3D" id="2.40.170.20">
    <property type="entry name" value="TonB-dependent receptor, beta-barrel domain"/>
    <property type="match status" value="1"/>
</dbReference>
<evidence type="ECO:0000256" key="6">
    <source>
        <dbReference type="ARBA" id="ARBA00023237"/>
    </source>
</evidence>
<evidence type="ECO:0000256" key="1">
    <source>
        <dbReference type="ARBA" id="ARBA00004571"/>
    </source>
</evidence>
<dbReference type="SUPFAM" id="SSF49464">
    <property type="entry name" value="Carboxypeptidase regulatory domain-like"/>
    <property type="match status" value="1"/>
</dbReference>
<dbReference type="InterPro" id="IPR039426">
    <property type="entry name" value="TonB-dep_rcpt-like"/>
</dbReference>
<dbReference type="NCBIfam" id="TIGR04056">
    <property type="entry name" value="OMP_RagA_SusC"/>
    <property type="match status" value="1"/>
</dbReference>
<dbReference type="Pfam" id="PF13715">
    <property type="entry name" value="CarbopepD_reg_2"/>
    <property type="match status" value="1"/>
</dbReference>
<evidence type="ECO:0000256" key="7">
    <source>
        <dbReference type="PROSITE-ProRule" id="PRU01360"/>
    </source>
</evidence>
<dbReference type="RefSeq" id="WP_369327637.1">
    <property type="nucleotide sequence ID" value="NZ_JAULBC010000001.1"/>
</dbReference>
<keyword evidence="4 7" id="KW-0812">Transmembrane</keyword>
<dbReference type="SUPFAM" id="SSF56935">
    <property type="entry name" value="Porins"/>
    <property type="match status" value="1"/>
</dbReference>
<keyword evidence="5 7" id="KW-0472">Membrane</keyword>
<evidence type="ECO:0000256" key="5">
    <source>
        <dbReference type="ARBA" id="ARBA00023136"/>
    </source>
</evidence>
<dbReference type="Proteomes" id="UP001560573">
    <property type="component" value="Unassembled WGS sequence"/>
</dbReference>
<keyword evidence="3 7" id="KW-1134">Transmembrane beta strand</keyword>
<sequence>MRFMIFFLLAVSLQVNAKGYSQKVSINEKNASLKQIFKSINVQAGYHFFYEDELISKAGKIDINVKDMPVAEVLKTCFKNMPFTFTISQNTIVVVPVPQKKEQQTSAVQMVPQAASVIVKGTVRDENGKPLEGASIKLKSDGRGVAADANGDFSLTVPDASAVLEVSYVGYETAEVSVSGSTTVNIILKQVIAKTEDVVIVAYGTQKKTNLTGAVSTVSAKDLTDRPVTNVTNALQGKLSGVTITTNNGQPGRDGGTINIRGVGTGLGGSPAAAGPMVVVDGVVASLGEVNPNDIESITVLKDASSAAIYGARASNGVILVTTKKGRKGSLQISYDGYAGVQSITRKPDFLPSWQQAQLYNEALVNEGGTAKWSDQDIQLFKDGTDHTGAHPNTDWLDLFYSEPGYQTSNNISLNGGDEKTRYMFSLGYFDQKGNVPKTEYEKYNVRFNINSQVTKKFAINANLAYLYAPFKEPVSTYATSFSQIIRQINRVSNTVPYKWENGAYGYVSDGSPMAWLESASFNKWQNYTLTGNVGLDYAPVKGLHLRPSFAYRLATGQQQQFVSDIQYYRGGPAGTPLTSTKYQGPNNLTNTTDRTTYTLLQMLAEYEKNLGLHHFRLLAGASQEYSVYNNFSAYRQGFLNNSITQINAAPADGQVAKGYANDWALQSVFGRFNYDFADKYLFEANVRSDGSSRFAQGKRWGTFPSFSAGWVISKEVFFDNLKDKINQLKLRASWGRLGNQQISNYPTISTVAPGQVYSFNQSLVSGIAPTTGANTDIQWETTETYGAGIDASFLRNKLAVSFDVFNKNTDNILMVLPIGAPYALSAPFQNAGAMTNKGFELNVGWTDNIGKVNYSLNGNVTYTKNTVTDLKGAGPFIDGGTFYDVGYPFKSLFGLQAEGIYQSQDDVSKSAVLNSKVAPGDLKYKDQNKDGVIDAKDRVYLGSYFPKYTFGLTATAEYKGFQLSLFFQGAAAVKAAGGNMIGMVGPDVQKPTSVFLDRWTPDHPSNAFPRVWYKYTQNDPNTNPSSFWVKDASYIRLKNLMLSYSLPKSWIAKAHLSNVKIFYSGQNILTFTKFYKWIDPEVGSSASIYSYPQVMVNSIGLNVAF</sequence>
<keyword evidence="6 7" id="KW-0998">Cell outer membrane</keyword>
<dbReference type="InterPro" id="IPR023997">
    <property type="entry name" value="TonB-dep_OMP_SusC/RagA_CS"/>
</dbReference>
<evidence type="ECO:0000256" key="2">
    <source>
        <dbReference type="ARBA" id="ARBA00022448"/>
    </source>
</evidence>
<dbReference type="Pfam" id="PF07715">
    <property type="entry name" value="Plug"/>
    <property type="match status" value="1"/>
</dbReference>
<comment type="subcellular location">
    <subcellularLocation>
        <location evidence="1 7">Cell outer membrane</location>
        <topology evidence="1 7">Multi-pass membrane protein</topology>
    </subcellularLocation>
</comment>
<evidence type="ECO:0000313" key="11">
    <source>
        <dbReference type="Proteomes" id="UP001560573"/>
    </source>
</evidence>
<dbReference type="InterPro" id="IPR036942">
    <property type="entry name" value="Beta-barrel_TonB_sf"/>
</dbReference>
<gene>
    <name evidence="10" type="ORF">QTN47_02005</name>
</gene>
<feature type="domain" description="Secretin/TonB short N-terminal" evidence="9">
    <location>
        <begin position="46"/>
        <end position="97"/>
    </location>
</feature>
<accession>A0ABV3Z8Q1</accession>
<reference evidence="10 11" key="1">
    <citation type="submission" date="2023-07" db="EMBL/GenBank/DDBJ databases">
        <authorList>
            <person name="Lian W.-H."/>
        </authorList>
    </citation>
    <scope>NUCLEOTIDE SEQUENCE [LARGE SCALE GENOMIC DNA]</scope>
    <source>
        <strain evidence="10 11">SYSU DXS3180</strain>
    </source>
</reference>
<comment type="similarity">
    <text evidence="7">Belongs to the TonB-dependent receptor family.</text>
</comment>
<dbReference type="InterPro" id="IPR037066">
    <property type="entry name" value="Plug_dom_sf"/>
</dbReference>
<dbReference type="Gene3D" id="2.60.40.1120">
    <property type="entry name" value="Carboxypeptidase-like, regulatory domain"/>
    <property type="match status" value="1"/>
</dbReference>
<dbReference type="InterPro" id="IPR012910">
    <property type="entry name" value="Plug_dom"/>
</dbReference>
<feature type="signal peptide" evidence="8">
    <location>
        <begin position="1"/>
        <end position="17"/>
    </location>
</feature>
<dbReference type="Pfam" id="PF07660">
    <property type="entry name" value="STN"/>
    <property type="match status" value="1"/>
</dbReference>
<keyword evidence="2 7" id="KW-0813">Transport</keyword>
<dbReference type="EMBL" id="JAULBC010000001">
    <property type="protein sequence ID" value="MEX6686246.1"/>
    <property type="molecule type" value="Genomic_DNA"/>
</dbReference>
<dbReference type="SMART" id="SM00965">
    <property type="entry name" value="STN"/>
    <property type="match status" value="1"/>
</dbReference>
<evidence type="ECO:0000256" key="3">
    <source>
        <dbReference type="ARBA" id="ARBA00022452"/>
    </source>
</evidence>
<evidence type="ECO:0000256" key="4">
    <source>
        <dbReference type="ARBA" id="ARBA00022692"/>
    </source>
</evidence>
<proteinExistence type="inferred from homology"/>